<dbReference type="SMART" id="SM00855">
    <property type="entry name" value="PGAM"/>
    <property type="match status" value="1"/>
</dbReference>
<reference evidence="5" key="1">
    <citation type="submission" date="2022-12" db="EMBL/GenBank/DDBJ databases">
        <authorList>
            <person name="Petersen C."/>
        </authorList>
    </citation>
    <scope>NUCLEOTIDE SEQUENCE</scope>
    <source>
        <strain evidence="5">IBT 29677</strain>
    </source>
</reference>
<dbReference type="OrthoDB" id="354304at2759"/>
<dbReference type="InterPro" id="IPR051695">
    <property type="entry name" value="Phosphoglycerate_Mutase"/>
</dbReference>
<feature type="active site" description="Proton donor/acceptor" evidence="2">
    <location>
        <position position="90"/>
    </location>
</feature>
<evidence type="ECO:0000256" key="2">
    <source>
        <dbReference type="PIRSR" id="PIRSR613078-1"/>
    </source>
</evidence>
<comment type="caution">
    <text evidence="5">The sequence shown here is derived from an EMBL/GenBank/DDBJ whole genome shotgun (WGS) entry which is preliminary data.</text>
</comment>
<feature type="active site" description="Tele-phosphohistidine intermediate" evidence="2">
    <location>
        <position position="8"/>
    </location>
</feature>
<evidence type="ECO:0008006" key="7">
    <source>
        <dbReference type="Google" id="ProtNLM"/>
    </source>
</evidence>
<dbReference type="SUPFAM" id="SSF53254">
    <property type="entry name" value="Phosphoglycerate mutase-like"/>
    <property type="match status" value="1"/>
</dbReference>
<dbReference type="Pfam" id="PF00300">
    <property type="entry name" value="His_Phos_1"/>
    <property type="match status" value="1"/>
</dbReference>
<dbReference type="InterPro" id="IPR013078">
    <property type="entry name" value="His_Pase_superF_clade-1"/>
</dbReference>
<feature type="region of interest" description="Disordered" evidence="4">
    <location>
        <begin position="280"/>
        <end position="301"/>
    </location>
</feature>
<feature type="compositionally biased region" description="Low complexity" evidence="4">
    <location>
        <begin position="228"/>
        <end position="246"/>
    </location>
</feature>
<dbReference type="AlphaFoldDB" id="A0A9W9VYC2"/>
<feature type="region of interest" description="Disordered" evidence="4">
    <location>
        <begin position="102"/>
        <end position="123"/>
    </location>
</feature>
<keyword evidence="6" id="KW-1185">Reference proteome</keyword>
<evidence type="ECO:0000313" key="6">
    <source>
        <dbReference type="Proteomes" id="UP001147747"/>
    </source>
</evidence>
<dbReference type="GO" id="GO:0004331">
    <property type="term" value="F:fructose-2,6-bisphosphate 2-phosphatase activity"/>
    <property type="evidence" value="ECO:0007669"/>
    <property type="project" value="TreeGrafter"/>
</dbReference>
<evidence type="ECO:0000256" key="3">
    <source>
        <dbReference type="PIRSR" id="PIRSR613078-2"/>
    </source>
</evidence>
<dbReference type="GO" id="GO:0043456">
    <property type="term" value="P:regulation of pentose-phosphate shunt"/>
    <property type="evidence" value="ECO:0007669"/>
    <property type="project" value="TreeGrafter"/>
</dbReference>
<dbReference type="PANTHER" id="PTHR46517:SF1">
    <property type="entry name" value="FRUCTOSE-2,6-BISPHOSPHATASE TIGAR"/>
    <property type="match status" value="1"/>
</dbReference>
<dbReference type="RefSeq" id="XP_056487391.1">
    <property type="nucleotide sequence ID" value="XM_056631840.1"/>
</dbReference>
<evidence type="ECO:0000256" key="1">
    <source>
        <dbReference type="ARBA" id="ARBA00022801"/>
    </source>
</evidence>
<reference evidence="5" key="2">
    <citation type="journal article" date="2023" name="IMA Fungus">
        <title>Comparative genomic study of the Penicillium genus elucidates a diverse pangenome and 15 lateral gene transfer events.</title>
        <authorList>
            <person name="Petersen C."/>
            <person name="Sorensen T."/>
            <person name="Nielsen M.R."/>
            <person name="Sondergaard T.E."/>
            <person name="Sorensen J.L."/>
            <person name="Fitzpatrick D.A."/>
            <person name="Frisvad J.C."/>
            <person name="Nielsen K.L."/>
        </authorList>
    </citation>
    <scope>NUCLEOTIDE SEQUENCE</scope>
    <source>
        <strain evidence="5">IBT 29677</strain>
    </source>
</reference>
<feature type="binding site" evidence="3">
    <location>
        <begin position="7"/>
        <end position="14"/>
    </location>
    <ligand>
        <name>substrate</name>
    </ligand>
</feature>
<proteinExistence type="predicted"/>
<feature type="compositionally biased region" description="Polar residues" evidence="4">
    <location>
        <begin position="105"/>
        <end position="115"/>
    </location>
</feature>
<feature type="binding site" evidence="3">
    <location>
        <position position="59"/>
    </location>
    <ligand>
        <name>substrate</name>
    </ligand>
</feature>
<dbReference type="GO" id="GO:0045820">
    <property type="term" value="P:negative regulation of glycolytic process"/>
    <property type="evidence" value="ECO:0007669"/>
    <property type="project" value="TreeGrafter"/>
</dbReference>
<dbReference type="GeneID" id="81370820"/>
<keyword evidence="1" id="KW-0378">Hydrolase</keyword>
<dbReference type="GO" id="GO:0005829">
    <property type="term" value="C:cytosol"/>
    <property type="evidence" value="ECO:0007669"/>
    <property type="project" value="TreeGrafter"/>
</dbReference>
<organism evidence="5 6">
    <name type="scientific">Penicillium cosmopolitanum</name>
    <dbReference type="NCBI Taxonomy" id="1131564"/>
    <lineage>
        <taxon>Eukaryota</taxon>
        <taxon>Fungi</taxon>
        <taxon>Dikarya</taxon>
        <taxon>Ascomycota</taxon>
        <taxon>Pezizomycotina</taxon>
        <taxon>Eurotiomycetes</taxon>
        <taxon>Eurotiomycetidae</taxon>
        <taxon>Eurotiales</taxon>
        <taxon>Aspergillaceae</taxon>
        <taxon>Penicillium</taxon>
    </lineage>
</organism>
<gene>
    <name evidence="5" type="ORF">N7509_007203</name>
</gene>
<accession>A0A9W9VYC2</accession>
<sequence length="301" mass="33018">MKIYLIRHAETVHNVTRAWAGTTDSNLTNHGTLQIECLAHSFDSSMIRFQSIFASDLTRARLTAEGICRHQPSGEDSALLTPTLTADLRERDFGSLEGTRWRKNFPSTESNTNPPSDAAPSGHVEIESSASMKRRATSFLNCHVLPLLFDDTRTRDTIAIVSHGVLLRVLWACLVELFDSMSISIEPGIYARHEGPASQLVPSWSNTGYMSLSIHSHPLPPPLPPRSGSPSQISSNTSQEQSNTSTPVQSKTVSDALLHGWSMKILAVNNKDHLSGLRRAGGGIGSTSHDTRQKRIDHFFG</sequence>
<dbReference type="PANTHER" id="PTHR46517">
    <property type="entry name" value="FRUCTOSE-2,6-BISPHOSPHATASE TIGAR"/>
    <property type="match status" value="1"/>
</dbReference>
<name>A0A9W9VYC2_9EURO</name>
<dbReference type="Gene3D" id="3.40.50.1240">
    <property type="entry name" value="Phosphoglycerate mutase-like"/>
    <property type="match status" value="1"/>
</dbReference>
<dbReference type="Proteomes" id="UP001147747">
    <property type="component" value="Unassembled WGS sequence"/>
</dbReference>
<evidence type="ECO:0000313" key="5">
    <source>
        <dbReference type="EMBL" id="KAJ5391713.1"/>
    </source>
</evidence>
<evidence type="ECO:0000256" key="4">
    <source>
        <dbReference type="SAM" id="MobiDB-lite"/>
    </source>
</evidence>
<protein>
    <recommendedName>
        <fullName evidence="7">Phosphoglycerate mutase family protein</fullName>
    </recommendedName>
</protein>
<dbReference type="EMBL" id="JAPZBU010000008">
    <property type="protein sequence ID" value="KAJ5391713.1"/>
    <property type="molecule type" value="Genomic_DNA"/>
</dbReference>
<dbReference type="CDD" id="cd07067">
    <property type="entry name" value="HP_PGM_like"/>
    <property type="match status" value="1"/>
</dbReference>
<feature type="compositionally biased region" description="Pro residues" evidence="4">
    <location>
        <begin position="218"/>
        <end position="227"/>
    </location>
</feature>
<dbReference type="InterPro" id="IPR029033">
    <property type="entry name" value="His_PPase_superfam"/>
</dbReference>
<feature type="compositionally biased region" description="Basic and acidic residues" evidence="4">
    <location>
        <begin position="289"/>
        <end position="301"/>
    </location>
</feature>
<feature type="region of interest" description="Disordered" evidence="4">
    <location>
        <begin position="215"/>
        <end position="251"/>
    </location>
</feature>